<evidence type="ECO:0000313" key="2">
    <source>
        <dbReference type="Proteomes" id="UP000828390"/>
    </source>
</evidence>
<dbReference type="EMBL" id="JAIWYP010000010">
    <property type="protein sequence ID" value="KAH3751919.1"/>
    <property type="molecule type" value="Genomic_DNA"/>
</dbReference>
<comment type="caution">
    <text evidence="1">The sequence shown here is derived from an EMBL/GenBank/DDBJ whole genome shotgun (WGS) entry which is preliminary data.</text>
</comment>
<dbReference type="AlphaFoldDB" id="A0A9D4DMC9"/>
<protein>
    <submittedName>
        <fullName evidence="1">Uncharacterized protein</fullName>
    </submittedName>
</protein>
<organism evidence="1 2">
    <name type="scientific">Dreissena polymorpha</name>
    <name type="common">Zebra mussel</name>
    <name type="synonym">Mytilus polymorpha</name>
    <dbReference type="NCBI Taxonomy" id="45954"/>
    <lineage>
        <taxon>Eukaryota</taxon>
        <taxon>Metazoa</taxon>
        <taxon>Spiralia</taxon>
        <taxon>Lophotrochozoa</taxon>
        <taxon>Mollusca</taxon>
        <taxon>Bivalvia</taxon>
        <taxon>Autobranchia</taxon>
        <taxon>Heteroconchia</taxon>
        <taxon>Euheterodonta</taxon>
        <taxon>Imparidentia</taxon>
        <taxon>Neoheterodontei</taxon>
        <taxon>Myida</taxon>
        <taxon>Dreissenoidea</taxon>
        <taxon>Dreissenidae</taxon>
        <taxon>Dreissena</taxon>
    </lineage>
</organism>
<reference evidence="1" key="1">
    <citation type="journal article" date="2019" name="bioRxiv">
        <title>The Genome of the Zebra Mussel, Dreissena polymorpha: A Resource for Invasive Species Research.</title>
        <authorList>
            <person name="McCartney M.A."/>
            <person name="Auch B."/>
            <person name="Kono T."/>
            <person name="Mallez S."/>
            <person name="Zhang Y."/>
            <person name="Obille A."/>
            <person name="Becker A."/>
            <person name="Abrahante J.E."/>
            <person name="Garbe J."/>
            <person name="Badalamenti J.P."/>
            <person name="Herman A."/>
            <person name="Mangelson H."/>
            <person name="Liachko I."/>
            <person name="Sullivan S."/>
            <person name="Sone E.D."/>
            <person name="Koren S."/>
            <person name="Silverstein K.A.T."/>
            <person name="Beckman K.B."/>
            <person name="Gohl D.M."/>
        </authorList>
    </citation>
    <scope>NUCLEOTIDE SEQUENCE</scope>
    <source>
        <strain evidence="1">Duluth1</strain>
        <tissue evidence="1">Whole animal</tissue>
    </source>
</reference>
<gene>
    <name evidence="1" type="ORF">DPMN_186526</name>
</gene>
<name>A0A9D4DMC9_DREPO</name>
<dbReference type="Proteomes" id="UP000828390">
    <property type="component" value="Unassembled WGS sequence"/>
</dbReference>
<evidence type="ECO:0000313" key="1">
    <source>
        <dbReference type="EMBL" id="KAH3751919.1"/>
    </source>
</evidence>
<proteinExistence type="predicted"/>
<sequence>MKDIGDALLCASGINHDNEAVTLIRAASIVRKYLFSKKYEFDSCPVSRSAQIFKYAITKHRFSALAHYQIREQQNAIVKGDGGFVGLTENPDALRRWMVSAPETNAFLWKRVIIQTIQMIRNTMSRSKLNKKTFRLGYAS</sequence>
<accession>A0A9D4DMC9</accession>
<reference evidence="1" key="2">
    <citation type="submission" date="2020-11" db="EMBL/GenBank/DDBJ databases">
        <authorList>
            <person name="McCartney M.A."/>
            <person name="Auch B."/>
            <person name="Kono T."/>
            <person name="Mallez S."/>
            <person name="Becker A."/>
            <person name="Gohl D.M."/>
            <person name="Silverstein K.A.T."/>
            <person name="Koren S."/>
            <person name="Bechman K.B."/>
            <person name="Herman A."/>
            <person name="Abrahante J.E."/>
            <person name="Garbe J."/>
        </authorList>
    </citation>
    <scope>NUCLEOTIDE SEQUENCE</scope>
    <source>
        <strain evidence="1">Duluth1</strain>
        <tissue evidence="1">Whole animal</tissue>
    </source>
</reference>
<keyword evidence="2" id="KW-1185">Reference proteome</keyword>
<dbReference type="PANTHER" id="PTHR47018">
    <property type="entry name" value="CXC DOMAIN-CONTAINING PROTEIN-RELATED"/>
    <property type="match status" value="1"/>
</dbReference>